<dbReference type="PANTHER" id="PTHR45965">
    <property type="entry name" value="INACTIVE RHOMBOID PROTEIN"/>
    <property type="match status" value="1"/>
</dbReference>
<protein>
    <recommendedName>
        <fullName evidence="9">Peptidase S54 rhomboid domain-containing protein</fullName>
    </recommendedName>
</protein>
<feature type="transmembrane region" description="Helical" evidence="8">
    <location>
        <begin position="902"/>
        <end position="923"/>
    </location>
</feature>
<feature type="compositionally biased region" description="Polar residues" evidence="7">
    <location>
        <begin position="1"/>
        <end position="11"/>
    </location>
</feature>
<dbReference type="GO" id="GO:0004252">
    <property type="term" value="F:serine-type endopeptidase activity"/>
    <property type="evidence" value="ECO:0007669"/>
    <property type="project" value="InterPro"/>
</dbReference>
<dbReference type="PANTHER" id="PTHR45965:SF3">
    <property type="entry name" value="INACTIVE RHOMBOID PROTEIN 1"/>
    <property type="match status" value="1"/>
</dbReference>
<evidence type="ECO:0000256" key="4">
    <source>
        <dbReference type="ARBA" id="ARBA00022824"/>
    </source>
</evidence>
<dbReference type="GO" id="GO:0042058">
    <property type="term" value="P:regulation of epidermal growth factor receptor signaling pathway"/>
    <property type="evidence" value="ECO:0007669"/>
    <property type="project" value="TreeGrafter"/>
</dbReference>
<evidence type="ECO:0000256" key="2">
    <source>
        <dbReference type="ARBA" id="ARBA00009045"/>
    </source>
</evidence>
<evidence type="ECO:0000256" key="3">
    <source>
        <dbReference type="ARBA" id="ARBA00022692"/>
    </source>
</evidence>
<proteinExistence type="inferred from homology"/>
<evidence type="ECO:0000256" key="8">
    <source>
        <dbReference type="SAM" id="Phobius"/>
    </source>
</evidence>
<evidence type="ECO:0000256" key="7">
    <source>
        <dbReference type="SAM" id="MobiDB-lite"/>
    </source>
</evidence>
<feature type="transmembrane region" description="Helical" evidence="8">
    <location>
        <begin position="969"/>
        <end position="987"/>
    </location>
</feature>
<accession>A0AA39HS43</accession>
<evidence type="ECO:0000256" key="6">
    <source>
        <dbReference type="ARBA" id="ARBA00023136"/>
    </source>
</evidence>
<dbReference type="EMBL" id="JAUCMV010000003">
    <property type="protein sequence ID" value="KAK0410306.1"/>
    <property type="molecule type" value="Genomic_DNA"/>
</dbReference>
<feature type="domain" description="Peptidase S54 rhomboid" evidence="9">
    <location>
        <begin position="900"/>
        <end position="1036"/>
    </location>
</feature>
<dbReference type="GO" id="GO:0005789">
    <property type="term" value="C:endoplasmic reticulum membrane"/>
    <property type="evidence" value="ECO:0007669"/>
    <property type="project" value="UniProtKB-SubCell"/>
</dbReference>
<feature type="transmembrane region" description="Helical" evidence="8">
    <location>
        <begin position="1055"/>
        <end position="1078"/>
    </location>
</feature>
<feature type="transmembrane region" description="Helical" evidence="8">
    <location>
        <begin position="1022"/>
        <end position="1043"/>
    </location>
</feature>
<organism evidence="10 11">
    <name type="scientific">Steinernema hermaphroditum</name>
    <dbReference type="NCBI Taxonomy" id="289476"/>
    <lineage>
        <taxon>Eukaryota</taxon>
        <taxon>Metazoa</taxon>
        <taxon>Ecdysozoa</taxon>
        <taxon>Nematoda</taxon>
        <taxon>Chromadorea</taxon>
        <taxon>Rhabditida</taxon>
        <taxon>Tylenchina</taxon>
        <taxon>Panagrolaimomorpha</taxon>
        <taxon>Strongyloidoidea</taxon>
        <taxon>Steinernematidae</taxon>
        <taxon>Steinernema</taxon>
    </lineage>
</organism>
<reference evidence="10" key="1">
    <citation type="submission" date="2023-06" db="EMBL/GenBank/DDBJ databases">
        <title>Genomic analysis of the entomopathogenic nematode Steinernema hermaphroditum.</title>
        <authorList>
            <person name="Schwarz E.M."/>
            <person name="Heppert J.K."/>
            <person name="Baniya A."/>
            <person name="Schwartz H.T."/>
            <person name="Tan C.-H."/>
            <person name="Antoshechkin I."/>
            <person name="Sternberg P.W."/>
            <person name="Goodrich-Blair H."/>
            <person name="Dillman A.R."/>
        </authorList>
    </citation>
    <scope>NUCLEOTIDE SEQUENCE</scope>
    <source>
        <strain evidence="10">PS9179</strain>
        <tissue evidence="10">Whole animal</tissue>
    </source>
</reference>
<dbReference type="SUPFAM" id="SSF144091">
    <property type="entry name" value="Rhomboid-like"/>
    <property type="match status" value="1"/>
</dbReference>
<evidence type="ECO:0000313" key="10">
    <source>
        <dbReference type="EMBL" id="KAK0410306.1"/>
    </source>
</evidence>
<evidence type="ECO:0000256" key="5">
    <source>
        <dbReference type="ARBA" id="ARBA00022989"/>
    </source>
</evidence>
<keyword evidence="5 8" id="KW-1133">Transmembrane helix</keyword>
<keyword evidence="3 8" id="KW-0812">Transmembrane</keyword>
<evidence type="ECO:0000259" key="9">
    <source>
        <dbReference type="Pfam" id="PF01694"/>
    </source>
</evidence>
<dbReference type="Proteomes" id="UP001175271">
    <property type="component" value="Unassembled WGS sequence"/>
</dbReference>
<gene>
    <name evidence="10" type="ORF">QR680_005056</name>
</gene>
<keyword evidence="4" id="KW-0256">Endoplasmic reticulum</keyword>
<feature type="region of interest" description="Disordered" evidence="7">
    <location>
        <begin position="233"/>
        <end position="273"/>
    </location>
</feature>
<dbReference type="InterPro" id="IPR035952">
    <property type="entry name" value="Rhomboid-like_sf"/>
</dbReference>
<feature type="transmembrane region" description="Helical" evidence="8">
    <location>
        <begin position="999"/>
        <end position="1016"/>
    </location>
</feature>
<keyword evidence="11" id="KW-1185">Reference proteome</keyword>
<evidence type="ECO:0000313" key="11">
    <source>
        <dbReference type="Proteomes" id="UP001175271"/>
    </source>
</evidence>
<dbReference type="InterPro" id="IPR022764">
    <property type="entry name" value="Peptidase_S54_rhomboid_dom"/>
</dbReference>
<feature type="compositionally biased region" description="Polar residues" evidence="7">
    <location>
        <begin position="20"/>
        <end position="39"/>
    </location>
</feature>
<evidence type="ECO:0000256" key="1">
    <source>
        <dbReference type="ARBA" id="ARBA00004477"/>
    </source>
</evidence>
<keyword evidence="6 8" id="KW-0472">Membrane</keyword>
<dbReference type="GO" id="GO:0050708">
    <property type="term" value="P:regulation of protein secretion"/>
    <property type="evidence" value="ECO:0007669"/>
    <property type="project" value="TreeGrafter"/>
</dbReference>
<dbReference type="Pfam" id="PF01694">
    <property type="entry name" value="Rhomboid"/>
    <property type="match status" value="1"/>
</dbReference>
<feature type="compositionally biased region" description="Basic and acidic residues" evidence="7">
    <location>
        <begin position="258"/>
        <end position="273"/>
    </location>
</feature>
<feature type="region of interest" description="Disordered" evidence="7">
    <location>
        <begin position="1"/>
        <end position="54"/>
    </location>
</feature>
<comment type="similarity">
    <text evidence="2">Belongs to the peptidase S54 family.</text>
</comment>
<comment type="subcellular location">
    <subcellularLocation>
        <location evidence="1">Endoplasmic reticulum membrane</location>
        <topology evidence="1">Multi-pass membrane protein</topology>
    </subcellularLocation>
</comment>
<comment type="caution">
    <text evidence="10">The sequence shown here is derived from an EMBL/GenBank/DDBJ whole genome shotgun (WGS) entry which is preliminary data.</text>
</comment>
<dbReference type="AlphaFoldDB" id="A0AA39HS43"/>
<name>A0AA39HS43_9BILA</name>
<dbReference type="Gene3D" id="1.20.1540.10">
    <property type="entry name" value="Rhomboid-like"/>
    <property type="match status" value="1"/>
</dbReference>
<feature type="transmembrane region" description="Helical" evidence="8">
    <location>
        <begin position="943"/>
        <end position="963"/>
    </location>
</feature>
<sequence>MHSIPSVLNQADSEKLPLSKSHSTPATSNLIVMENSSKPRLSPQPPKSKISRASSVLQVAAEKLRGLSFTDEEERNAQFVRRMRHVQRSGGVNFSRLERRFSSGRTTTPDVEVAESPSGMDFEMSSRMFRGIQRSLSTDSRKANAIRSSDEVHLRNRTSAIKVVATDVYKKATGVRLNSIRKYGSEISFEASSPADYEEHDESSSSGFANLAPFASLPIALVRPDLETIEEDELADREAHETSPARPIGSPASPMKSKSLDPHSSSSERRRNFKEQRKMKGFISEHVASVDESQSGSQMIRPSTLDLQTEIRKPPSGCFVISKGGVLKKDDELQDDSSPIVVIPSINVTYFGDGGDLFFDEAEANRESLLVDIEKELIEEDEDKENEAESLSPSDGISLRFDGYRIPLIITEGGVPTIQACDEDGVISEPRTTGAQKRDVEVADSGRGMDATVRRKISMKRQDGVDEEKLQDRKPFKEFYQRRLARRLTKESDADLGGPSISEVQTFTPPVSIRSSSRAGRVKFMKEPETVCIDEATGTRQRISHHRLPYPAISSASIQPEKARGAKVKVPIEGPVLRKQSRSSIFRRKVKSVKQAVTSAMKSLFIKDINEALVVNRKRHRIYISQGVLYDDDHDDATSIGDAVYDSEEKLEELDYRPLFTYWVTSVQALILILAVIIYGIGPVALSRVEETKYVYHVSGSYRLITVFDHPNLWIGPAFPDLVHAGAKYAPCMRRDKKIFAQIAAEREAEGQTGCCIMNDRSGCFQTSPDSGECSTGFAVMHHWNSSGKGFNNRRSGAVCGLDPRVCRDPPYQQALWPDDITQWPICLKNSSTEGIPHMNCEVTGRPCCIQMQGQCRITTREYCEFVNGYYHEEALLCSQVNCLQEVCGMMPFLHEDSPNQLYRFFTPIFIHAGIVGLGATIFIQLTFQRSVEKMIGWKKTAFIYIISGLGGYLASAVFVPYMPEVGPAGSQGGLLGTLIVDGYYNWDITENKWKQFKNLIVATIVFLIVGFLPWVDNYAQWFGVLYGILFSTLLLSPLDFPNAPTRRFPSLPRIIAIVIAVLSLILLTGLLIAMFFWEIVEIPSFFQDFNCLPLIERIIEHTCDNKGVELKNWLPI</sequence>
<dbReference type="InterPro" id="IPR051512">
    <property type="entry name" value="Inactive_Rhomboid"/>
</dbReference>